<dbReference type="InterPro" id="IPR050389">
    <property type="entry name" value="LysR-type_TF"/>
</dbReference>
<evidence type="ECO:0000313" key="6">
    <source>
        <dbReference type="EMBL" id="CQD19717.1"/>
    </source>
</evidence>
<keyword evidence="4" id="KW-0804">Transcription</keyword>
<dbReference type="SUPFAM" id="SSF53850">
    <property type="entry name" value="Periplasmic binding protein-like II"/>
    <property type="match status" value="1"/>
</dbReference>
<sequence length="315" mass="34696">MLWVMRPLNLHRVDLNLLPGLVALLDERHVSRAAERVGVSQPAMSRTLNRLRRLFDDELLVRGDEGYALTPRAERIRAQISTFLPSLDELFGTDAFDPATAARDIRIMLTDYTVSAFGTALARAIRAESPESTISFEVLDGRAFDKLEGGSIDLLALGRTPPPRYRAEKLFSDRFVAVVAADHPLAKRRSMGLAQYLRWPHLAIDVEDGMQPGVDPVLHSLGVSRRIEVTTPFHVTAPAALPGSDLVLTFPSRLLPWVTGDGATSVVPAPPEIPPFGIYAVWHPRMDADPWHRWLRRTLQAVTTSPASGAPPAEG</sequence>
<dbReference type="Pfam" id="PF00126">
    <property type="entry name" value="HTH_1"/>
    <property type="match status" value="1"/>
</dbReference>
<feature type="domain" description="HTH lysR-type" evidence="5">
    <location>
        <begin position="13"/>
        <end position="70"/>
    </location>
</feature>
<dbReference type="InterPro" id="IPR037402">
    <property type="entry name" value="YidZ_PBP2"/>
</dbReference>
<dbReference type="Proteomes" id="UP000182227">
    <property type="component" value="Unassembled WGS sequence"/>
</dbReference>
<dbReference type="InterPro" id="IPR000847">
    <property type="entry name" value="LysR_HTH_N"/>
</dbReference>
<keyword evidence="2" id="KW-0805">Transcription regulation</keyword>
<dbReference type="PRINTS" id="PR00039">
    <property type="entry name" value="HTHLYSR"/>
</dbReference>
<evidence type="ECO:0000256" key="2">
    <source>
        <dbReference type="ARBA" id="ARBA00023015"/>
    </source>
</evidence>
<dbReference type="GO" id="GO:0003700">
    <property type="term" value="F:DNA-binding transcription factor activity"/>
    <property type="evidence" value="ECO:0007669"/>
    <property type="project" value="InterPro"/>
</dbReference>
<name>A0A0U1DPR1_9MYCO</name>
<evidence type="ECO:0000313" key="7">
    <source>
        <dbReference type="Proteomes" id="UP000182227"/>
    </source>
</evidence>
<dbReference type="PANTHER" id="PTHR30118:SF15">
    <property type="entry name" value="TRANSCRIPTIONAL REGULATORY PROTEIN"/>
    <property type="match status" value="1"/>
</dbReference>
<accession>A0A0U1DPR1</accession>
<reference evidence="6 7" key="1">
    <citation type="submission" date="2015-03" db="EMBL/GenBank/DDBJ databases">
        <authorList>
            <person name="Murphy D."/>
        </authorList>
    </citation>
    <scope>NUCLEOTIDE SEQUENCE [LARGE SCALE GENOMIC DNA]</scope>
    <source>
        <strain evidence="6 7">D16</strain>
    </source>
</reference>
<dbReference type="Pfam" id="PF03466">
    <property type="entry name" value="LysR_substrate"/>
    <property type="match status" value="1"/>
</dbReference>
<dbReference type="GO" id="GO:0003677">
    <property type="term" value="F:DNA binding"/>
    <property type="evidence" value="ECO:0007669"/>
    <property type="project" value="UniProtKB-KW"/>
</dbReference>
<evidence type="ECO:0000256" key="4">
    <source>
        <dbReference type="ARBA" id="ARBA00023163"/>
    </source>
</evidence>
<gene>
    <name evidence="6" type="ORF">BN970_04493</name>
</gene>
<protein>
    <submittedName>
        <fullName evidence="6">LysR family transcriptional regulator</fullName>
    </submittedName>
</protein>
<comment type="similarity">
    <text evidence="1">Belongs to the LysR transcriptional regulatory family.</text>
</comment>
<dbReference type="Gene3D" id="3.40.190.10">
    <property type="entry name" value="Periplasmic binding protein-like II"/>
    <property type="match status" value="2"/>
</dbReference>
<proteinExistence type="inferred from homology"/>
<dbReference type="Gene3D" id="1.10.10.10">
    <property type="entry name" value="Winged helix-like DNA-binding domain superfamily/Winged helix DNA-binding domain"/>
    <property type="match status" value="1"/>
</dbReference>
<organism evidence="6 7">
    <name type="scientific">Mycolicibacterium conceptionense</name>
    <dbReference type="NCBI Taxonomy" id="451644"/>
    <lineage>
        <taxon>Bacteria</taxon>
        <taxon>Bacillati</taxon>
        <taxon>Actinomycetota</taxon>
        <taxon>Actinomycetes</taxon>
        <taxon>Mycobacteriales</taxon>
        <taxon>Mycobacteriaceae</taxon>
        <taxon>Mycolicibacterium</taxon>
    </lineage>
</organism>
<dbReference type="InterPro" id="IPR036388">
    <property type="entry name" value="WH-like_DNA-bd_sf"/>
</dbReference>
<dbReference type="PANTHER" id="PTHR30118">
    <property type="entry name" value="HTH-TYPE TRANSCRIPTIONAL REGULATOR LEUO-RELATED"/>
    <property type="match status" value="1"/>
</dbReference>
<keyword evidence="3" id="KW-0238">DNA-binding</keyword>
<evidence type="ECO:0000256" key="1">
    <source>
        <dbReference type="ARBA" id="ARBA00009437"/>
    </source>
</evidence>
<dbReference type="EMBL" id="CTEF01000003">
    <property type="protein sequence ID" value="CQD19717.1"/>
    <property type="molecule type" value="Genomic_DNA"/>
</dbReference>
<dbReference type="InterPro" id="IPR005119">
    <property type="entry name" value="LysR_subst-bd"/>
</dbReference>
<evidence type="ECO:0000256" key="3">
    <source>
        <dbReference type="ARBA" id="ARBA00023125"/>
    </source>
</evidence>
<dbReference type="PROSITE" id="PS50931">
    <property type="entry name" value="HTH_LYSR"/>
    <property type="match status" value="1"/>
</dbReference>
<evidence type="ECO:0000259" key="5">
    <source>
        <dbReference type="PROSITE" id="PS50931"/>
    </source>
</evidence>
<dbReference type="InterPro" id="IPR036390">
    <property type="entry name" value="WH_DNA-bd_sf"/>
</dbReference>
<dbReference type="SUPFAM" id="SSF46785">
    <property type="entry name" value="Winged helix' DNA-binding domain"/>
    <property type="match status" value="1"/>
</dbReference>
<dbReference type="AlphaFoldDB" id="A0A0U1DPR1"/>
<dbReference type="CDD" id="cd08417">
    <property type="entry name" value="PBP2_Nitroaromatics_like"/>
    <property type="match status" value="1"/>
</dbReference>